<gene>
    <name evidence="1" type="ORF">Tci_297837</name>
    <name evidence="2" type="ORF">Tci_300244</name>
</gene>
<dbReference type="EMBL" id="BKCJ010099370">
    <property type="protein sequence ID" value="GEX28269.1"/>
    <property type="molecule type" value="Genomic_DNA"/>
</dbReference>
<organism evidence="2">
    <name type="scientific">Tanacetum cinerariifolium</name>
    <name type="common">Dalmatian daisy</name>
    <name type="synonym">Chrysanthemum cinerariifolium</name>
    <dbReference type="NCBI Taxonomy" id="118510"/>
    <lineage>
        <taxon>Eukaryota</taxon>
        <taxon>Viridiplantae</taxon>
        <taxon>Streptophyta</taxon>
        <taxon>Embryophyta</taxon>
        <taxon>Tracheophyta</taxon>
        <taxon>Spermatophyta</taxon>
        <taxon>Magnoliopsida</taxon>
        <taxon>eudicotyledons</taxon>
        <taxon>Gunneridae</taxon>
        <taxon>Pentapetalae</taxon>
        <taxon>asterids</taxon>
        <taxon>campanulids</taxon>
        <taxon>Asterales</taxon>
        <taxon>Asteraceae</taxon>
        <taxon>Asteroideae</taxon>
        <taxon>Anthemideae</taxon>
        <taxon>Anthemidinae</taxon>
        <taxon>Tanacetum</taxon>
    </lineage>
</organism>
<name>A0A699HAH2_TANCI</name>
<comment type="caution">
    <text evidence="2">The sequence shown here is derived from an EMBL/GenBank/DDBJ whole genome shotgun (WGS) entry which is preliminary data.</text>
</comment>
<dbReference type="EMBL" id="BKCJ010098021">
    <property type="protein sequence ID" value="GEX25862.1"/>
    <property type="molecule type" value="Genomic_DNA"/>
</dbReference>
<evidence type="ECO:0000313" key="2">
    <source>
        <dbReference type="EMBL" id="GEX28269.1"/>
    </source>
</evidence>
<sequence length="177" mass="19610">MIKSPLIDLGFAVSVFSLRNDLVASLNKEMAFLTAVAPLRRDKDKVILVLGIRVKLLALGETMQADMKGLLNATTVKVKGIWLDNALSQSDQKMQHDIRRKQYPGVLDGQAVQKIIPNNAAFQTMDLDTYDSDYDDISNAQAVLVANISNYGSDDILEVPHSETYLNDMENQSVHAM</sequence>
<proteinExistence type="predicted"/>
<dbReference type="AlphaFoldDB" id="A0A699HAH2"/>
<protein>
    <submittedName>
        <fullName evidence="2">Uncharacterized protein</fullName>
    </submittedName>
</protein>
<evidence type="ECO:0000313" key="1">
    <source>
        <dbReference type="EMBL" id="GEX25862.1"/>
    </source>
</evidence>
<reference evidence="2" key="1">
    <citation type="journal article" date="2019" name="Sci. Rep.">
        <title>Draft genome of Tanacetum cinerariifolium, the natural source of mosquito coil.</title>
        <authorList>
            <person name="Yamashiro T."/>
            <person name="Shiraishi A."/>
            <person name="Satake H."/>
            <person name="Nakayama K."/>
        </authorList>
    </citation>
    <scope>NUCLEOTIDE SEQUENCE</scope>
</reference>
<accession>A0A699HAH2</accession>